<comment type="similarity">
    <text evidence="2">Belongs to the two pore domain potassium channel (TC 1.A.1.7) family.</text>
</comment>
<feature type="transmembrane region" description="Helical" evidence="11">
    <location>
        <begin position="82"/>
        <end position="100"/>
    </location>
</feature>
<protein>
    <recommendedName>
        <fullName evidence="12">EF-hand domain-containing protein</fullName>
    </recommendedName>
</protein>
<keyword evidence="3" id="KW-0813">Transport</keyword>
<evidence type="ECO:0000313" key="13">
    <source>
        <dbReference type="EMBL" id="KAL3742318.1"/>
    </source>
</evidence>
<gene>
    <name evidence="13" type="ORF">ACJRO7_017749</name>
</gene>
<dbReference type="SUPFAM" id="SSF47473">
    <property type="entry name" value="EF-hand"/>
    <property type="match status" value="1"/>
</dbReference>
<proteinExistence type="inferred from homology"/>
<reference evidence="13 14" key="1">
    <citation type="submission" date="2024-11" db="EMBL/GenBank/DDBJ databases">
        <title>Chromosome-level genome assembly of Eucalyptus globulus Labill. provides insights into its genome evolution.</title>
        <authorList>
            <person name="Li X."/>
        </authorList>
    </citation>
    <scope>NUCLEOTIDE SEQUENCE [LARGE SCALE GENOMIC DNA]</scope>
    <source>
        <strain evidence="13">CL2024</strain>
        <tissue evidence="13">Fresh tender leaves</tissue>
    </source>
</reference>
<evidence type="ECO:0000256" key="8">
    <source>
        <dbReference type="ARBA" id="ARBA00023136"/>
    </source>
</evidence>
<organism evidence="13 14">
    <name type="scientific">Eucalyptus globulus</name>
    <name type="common">Tasmanian blue gum</name>
    <dbReference type="NCBI Taxonomy" id="34317"/>
    <lineage>
        <taxon>Eukaryota</taxon>
        <taxon>Viridiplantae</taxon>
        <taxon>Streptophyta</taxon>
        <taxon>Embryophyta</taxon>
        <taxon>Tracheophyta</taxon>
        <taxon>Spermatophyta</taxon>
        <taxon>Magnoliopsida</taxon>
        <taxon>eudicotyledons</taxon>
        <taxon>Gunneridae</taxon>
        <taxon>Pentapetalae</taxon>
        <taxon>rosids</taxon>
        <taxon>malvids</taxon>
        <taxon>Myrtales</taxon>
        <taxon>Myrtaceae</taxon>
        <taxon>Myrtoideae</taxon>
        <taxon>Eucalypteae</taxon>
        <taxon>Eucalyptus</taxon>
    </lineage>
</organism>
<feature type="domain" description="EF-hand" evidence="12">
    <location>
        <begin position="330"/>
        <end position="360"/>
    </location>
</feature>
<dbReference type="PANTHER" id="PTHR11003">
    <property type="entry name" value="POTASSIUM CHANNEL, SUBFAMILY K"/>
    <property type="match status" value="1"/>
</dbReference>
<comment type="subcellular location">
    <subcellularLocation>
        <location evidence="1">Membrane</location>
        <topology evidence="1">Multi-pass membrane protein</topology>
    </subcellularLocation>
</comment>
<evidence type="ECO:0000256" key="6">
    <source>
        <dbReference type="ARBA" id="ARBA00022989"/>
    </source>
</evidence>
<name>A0ABD3KS47_EUCGL</name>
<dbReference type="PANTHER" id="PTHR11003:SF271">
    <property type="entry name" value="TWO-PORE POTASSIUM CHANNEL 1-LIKE"/>
    <property type="match status" value="1"/>
</dbReference>
<dbReference type="PROSITE" id="PS50222">
    <property type="entry name" value="EF_HAND_2"/>
    <property type="match status" value="1"/>
</dbReference>
<evidence type="ECO:0000259" key="12">
    <source>
        <dbReference type="PROSITE" id="PS50222"/>
    </source>
</evidence>
<feature type="transmembrane region" description="Helical" evidence="11">
    <location>
        <begin position="137"/>
        <end position="157"/>
    </location>
</feature>
<dbReference type="GO" id="GO:0034220">
    <property type="term" value="P:monoatomic ion transmembrane transport"/>
    <property type="evidence" value="ECO:0007669"/>
    <property type="project" value="UniProtKB-KW"/>
</dbReference>
<keyword evidence="8 11" id="KW-0472">Membrane</keyword>
<dbReference type="Pfam" id="PF07885">
    <property type="entry name" value="Ion_trans_2"/>
    <property type="match status" value="2"/>
</dbReference>
<dbReference type="EMBL" id="JBJKBG010000004">
    <property type="protein sequence ID" value="KAL3742319.1"/>
    <property type="molecule type" value="Genomic_DNA"/>
</dbReference>
<feature type="compositionally biased region" description="Polar residues" evidence="10">
    <location>
        <begin position="54"/>
        <end position="66"/>
    </location>
</feature>
<keyword evidence="5" id="KW-0106">Calcium</keyword>
<sequence length="360" mass="40238">MLQECRLLKEDESTAFDMAYDDTRESLIGNSVDASNHPKDKSNAVQRRRHHRNSPSADNFPEQNGTEPHLHESTKEPTFRKILIVLAAYLGLGSFCFFLLGNQISGKKTNGLLDALYFCVVTMTTVGYGDLVPSSTLAKLLASTYVFAGMALGGLILSKAADYILEKQEVILVRAMHMNEKVGPAEILKEMEAHKIKYRFLTSLVLLVVLTVLGTVFLSVVENFKFVDAFYCVCATITTLGYGDESFSTTGGRIFAVFWILASTICVAQFFFYLAEMYTESRQRSFVKWVLTRNITRSDLEAADLDRDSVVSAAEFVVYKIQEMGKISREDVTAILERFRNLDVDHSGTLTTSDLVQARS</sequence>
<evidence type="ECO:0000256" key="5">
    <source>
        <dbReference type="ARBA" id="ARBA00022837"/>
    </source>
</evidence>
<dbReference type="PRINTS" id="PR01333">
    <property type="entry name" value="2POREKCHANEL"/>
</dbReference>
<feature type="transmembrane region" description="Helical" evidence="11">
    <location>
        <begin position="198"/>
        <end position="221"/>
    </location>
</feature>
<keyword evidence="6 11" id="KW-1133">Transmembrane helix</keyword>
<keyword evidence="14" id="KW-1185">Reference proteome</keyword>
<dbReference type="Gene3D" id="1.10.238.10">
    <property type="entry name" value="EF-hand"/>
    <property type="match status" value="1"/>
</dbReference>
<keyword evidence="9" id="KW-0407">Ion channel</keyword>
<keyword evidence="7" id="KW-0406">Ion transport</keyword>
<dbReference type="GO" id="GO:0005774">
    <property type="term" value="C:vacuolar membrane"/>
    <property type="evidence" value="ECO:0007669"/>
    <property type="project" value="UniProtKB-ARBA"/>
</dbReference>
<evidence type="ECO:0000256" key="11">
    <source>
        <dbReference type="SAM" id="Phobius"/>
    </source>
</evidence>
<dbReference type="InterPro" id="IPR018247">
    <property type="entry name" value="EF_Hand_1_Ca_BS"/>
</dbReference>
<dbReference type="InterPro" id="IPR003280">
    <property type="entry name" value="2pore_dom_K_chnl"/>
</dbReference>
<dbReference type="InterPro" id="IPR011992">
    <property type="entry name" value="EF-hand-dom_pair"/>
</dbReference>
<dbReference type="Proteomes" id="UP001634007">
    <property type="component" value="Unassembled WGS sequence"/>
</dbReference>
<evidence type="ECO:0000256" key="2">
    <source>
        <dbReference type="ARBA" id="ARBA00010159"/>
    </source>
</evidence>
<dbReference type="InterPro" id="IPR013099">
    <property type="entry name" value="K_chnl_dom"/>
</dbReference>
<feature type="transmembrane region" description="Helical" evidence="11">
    <location>
        <begin position="254"/>
        <end position="275"/>
    </location>
</feature>
<dbReference type="PROSITE" id="PS00018">
    <property type="entry name" value="EF_HAND_1"/>
    <property type="match status" value="1"/>
</dbReference>
<dbReference type="EMBL" id="JBJKBG010000004">
    <property type="protein sequence ID" value="KAL3742318.1"/>
    <property type="molecule type" value="Genomic_DNA"/>
</dbReference>
<feature type="region of interest" description="Disordered" evidence="10">
    <location>
        <begin position="27"/>
        <end position="74"/>
    </location>
</feature>
<evidence type="ECO:0000256" key="4">
    <source>
        <dbReference type="ARBA" id="ARBA00022692"/>
    </source>
</evidence>
<keyword evidence="4 11" id="KW-0812">Transmembrane</keyword>
<evidence type="ECO:0000256" key="10">
    <source>
        <dbReference type="SAM" id="MobiDB-lite"/>
    </source>
</evidence>
<dbReference type="AlphaFoldDB" id="A0ABD3KS47"/>
<evidence type="ECO:0000313" key="14">
    <source>
        <dbReference type="Proteomes" id="UP001634007"/>
    </source>
</evidence>
<evidence type="ECO:0000256" key="3">
    <source>
        <dbReference type="ARBA" id="ARBA00022448"/>
    </source>
</evidence>
<evidence type="ECO:0000256" key="1">
    <source>
        <dbReference type="ARBA" id="ARBA00004141"/>
    </source>
</evidence>
<evidence type="ECO:0000256" key="7">
    <source>
        <dbReference type="ARBA" id="ARBA00023065"/>
    </source>
</evidence>
<comment type="caution">
    <text evidence="13">The sequence shown here is derived from an EMBL/GenBank/DDBJ whole genome shotgun (WGS) entry which is preliminary data.</text>
</comment>
<dbReference type="Gene3D" id="1.10.287.70">
    <property type="match status" value="2"/>
</dbReference>
<dbReference type="SUPFAM" id="SSF81324">
    <property type="entry name" value="Voltage-gated potassium channels"/>
    <property type="match status" value="2"/>
</dbReference>
<dbReference type="InterPro" id="IPR002048">
    <property type="entry name" value="EF_hand_dom"/>
</dbReference>
<accession>A0ABD3KS47</accession>
<evidence type="ECO:0000256" key="9">
    <source>
        <dbReference type="ARBA" id="ARBA00023303"/>
    </source>
</evidence>